<dbReference type="EMBL" id="CP121694">
    <property type="protein sequence ID" value="WRO22063.1"/>
    <property type="molecule type" value="Genomic_DNA"/>
</dbReference>
<dbReference type="RefSeq" id="WP_366921484.1">
    <property type="nucleotide sequence ID" value="NZ_CP121694.1"/>
</dbReference>
<feature type="binding site" evidence="7">
    <location>
        <position position="279"/>
    </location>
    <ligand>
        <name>substrate</name>
    </ligand>
</feature>
<dbReference type="Gene3D" id="3.20.20.140">
    <property type="entry name" value="Metal-dependent hydrolases"/>
    <property type="match status" value="1"/>
</dbReference>
<dbReference type="InterPro" id="IPR024403">
    <property type="entry name" value="DHOase_cat"/>
</dbReference>
<feature type="domain" description="Dihydroorotase catalytic" evidence="9">
    <location>
        <begin position="52"/>
        <end position="236"/>
    </location>
</feature>
<protein>
    <recommendedName>
        <fullName evidence="7">Dihydroorotase</fullName>
        <shortName evidence="7">DHOase</shortName>
        <ecNumber evidence="7">3.5.2.3</ecNumber>
    </recommendedName>
</protein>
<comment type="similarity">
    <text evidence="2 7">Belongs to the metallo-dependent hydrolases superfamily. DHOase family. Class I DHOase subfamily.</text>
</comment>
<dbReference type="KEGG" id="dbc:MFMK1_001884"/>
<dbReference type="GO" id="GO:0044205">
    <property type="term" value="P:'de novo' UMP biosynthetic process"/>
    <property type="evidence" value="ECO:0007669"/>
    <property type="project" value="UniProtKB-UniRule"/>
</dbReference>
<dbReference type="SUPFAM" id="SSF51556">
    <property type="entry name" value="Metallo-dependent hydrolases"/>
    <property type="match status" value="1"/>
</dbReference>
<evidence type="ECO:0000256" key="7">
    <source>
        <dbReference type="HAMAP-Rule" id="MF_00220"/>
    </source>
</evidence>
<dbReference type="GO" id="GO:0004038">
    <property type="term" value="F:allantoinase activity"/>
    <property type="evidence" value="ECO:0007669"/>
    <property type="project" value="TreeGrafter"/>
</dbReference>
<dbReference type="Gene3D" id="2.30.40.10">
    <property type="entry name" value="Urease, subunit C, domain 1"/>
    <property type="match status" value="1"/>
</dbReference>
<dbReference type="PROSITE" id="PS00483">
    <property type="entry name" value="DIHYDROOROTASE_2"/>
    <property type="match status" value="1"/>
</dbReference>
<feature type="binding site" evidence="7">
    <location>
        <position position="95"/>
    </location>
    <ligand>
        <name>substrate</name>
    </ligand>
</feature>
<dbReference type="HAMAP" id="MF_00220_B">
    <property type="entry name" value="PyrC_classI_B"/>
    <property type="match status" value="1"/>
</dbReference>
<keyword evidence="4 7" id="KW-0378">Hydrolase</keyword>
<dbReference type="InterPro" id="IPR011059">
    <property type="entry name" value="Metal-dep_hydrolase_composite"/>
</dbReference>
<comment type="catalytic activity">
    <reaction evidence="7">
        <text>(S)-dihydroorotate + H2O = N-carbamoyl-L-aspartate + H(+)</text>
        <dbReference type="Rhea" id="RHEA:24296"/>
        <dbReference type="ChEBI" id="CHEBI:15377"/>
        <dbReference type="ChEBI" id="CHEBI:15378"/>
        <dbReference type="ChEBI" id="CHEBI:30864"/>
        <dbReference type="ChEBI" id="CHEBI:32814"/>
        <dbReference type="EC" id="3.5.2.3"/>
    </reaction>
</comment>
<dbReference type="InterPro" id="IPR013108">
    <property type="entry name" value="Amidohydro_3"/>
</dbReference>
<feature type="binding site" evidence="7">
    <location>
        <position position="61"/>
    </location>
    <ligand>
        <name>Zn(2+)</name>
        <dbReference type="ChEBI" id="CHEBI:29105"/>
        <label>1</label>
    </ligand>
</feature>
<dbReference type="GO" id="GO:0008270">
    <property type="term" value="F:zinc ion binding"/>
    <property type="evidence" value="ECO:0007669"/>
    <property type="project" value="UniProtKB-UniRule"/>
</dbReference>
<keyword evidence="5 7" id="KW-0862">Zinc</keyword>
<dbReference type="Pfam" id="PF12890">
    <property type="entry name" value="DHOase"/>
    <property type="match status" value="1"/>
</dbReference>
<dbReference type="GO" id="GO:0004151">
    <property type="term" value="F:dihydroorotase activity"/>
    <property type="evidence" value="ECO:0007669"/>
    <property type="project" value="UniProtKB-UniRule"/>
</dbReference>
<feature type="binding site" evidence="7">
    <location>
        <position position="310"/>
    </location>
    <ligand>
        <name>substrate</name>
    </ligand>
</feature>
<dbReference type="EC" id="3.5.2.3" evidence="7"/>
<feature type="binding site" evidence="7">
    <location>
        <position position="233"/>
    </location>
    <ligand>
        <name>Zn(2+)</name>
        <dbReference type="ChEBI" id="CHEBI:29105"/>
        <label>2</label>
    </ligand>
</feature>
<dbReference type="NCBIfam" id="TIGR00857">
    <property type="entry name" value="pyrC_multi"/>
    <property type="match status" value="1"/>
</dbReference>
<comment type="cofactor">
    <cofactor evidence="7">
        <name>Zn(2+)</name>
        <dbReference type="ChEBI" id="CHEBI:29105"/>
    </cofactor>
    <text evidence="7">Binds 2 Zn(2+) ions per subunit.</text>
</comment>
<keyword evidence="6 7" id="KW-0665">Pyrimidine biosynthesis</keyword>
<dbReference type="AlphaFoldDB" id="A0AAU0US46"/>
<dbReference type="GO" id="GO:0006145">
    <property type="term" value="P:purine nucleobase catabolic process"/>
    <property type="evidence" value="ECO:0007669"/>
    <property type="project" value="TreeGrafter"/>
</dbReference>
<dbReference type="InterPro" id="IPR004722">
    <property type="entry name" value="DHOase"/>
</dbReference>
<evidence type="ECO:0000256" key="1">
    <source>
        <dbReference type="ARBA" id="ARBA00002368"/>
    </source>
</evidence>
<keyword evidence="3 7" id="KW-0479">Metal-binding</keyword>
<feature type="active site" evidence="7">
    <location>
        <position position="306"/>
    </location>
</feature>
<proteinExistence type="inferred from homology"/>
<evidence type="ECO:0000313" key="10">
    <source>
        <dbReference type="EMBL" id="WRO22063.1"/>
    </source>
</evidence>
<evidence type="ECO:0000259" key="9">
    <source>
        <dbReference type="Pfam" id="PF12890"/>
    </source>
</evidence>
<dbReference type="CDD" id="cd01317">
    <property type="entry name" value="DHOase_IIa"/>
    <property type="match status" value="1"/>
</dbReference>
<evidence type="ECO:0000256" key="5">
    <source>
        <dbReference type="ARBA" id="ARBA00022833"/>
    </source>
</evidence>
<evidence type="ECO:0000259" key="8">
    <source>
        <dbReference type="Pfam" id="PF07969"/>
    </source>
</evidence>
<feature type="binding site" evidence="7">
    <location>
        <position position="63"/>
    </location>
    <ligand>
        <name>Zn(2+)</name>
        <dbReference type="ChEBI" id="CHEBI:29105"/>
        <label>1</label>
    </ligand>
</feature>
<evidence type="ECO:0000256" key="6">
    <source>
        <dbReference type="ARBA" id="ARBA00022975"/>
    </source>
</evidence>
<sequence length="430" mass="45745">MKLLIRGGRIIDPAQAMDKVTDILVINGKVETVANNIEAREGMKEIDAEGLIVCPGLIDVHTHLREPGQEHKETVFTGAAAAAAGGYTAVCAMPNTDPVADNQTVVSFVKQRGINAQLSRVYPIAAITKGSQGQELTEVGDLVGAGAVALSDDGQPVMNAAVMRRALEYTKLFSLPIVSHAEDKTLSAGGVMHEGEVSTRLGLSGIPALAEEVAVMRDILLAEATGGQLHLAHISTVGAVNLVRQAKLRGANITAEAAPHHFSLTHQAVDGYHTDTKVNPPLRTEADVEAVIKGLSEGTLDVIATDHAPHSMEEKDVEFDLAPFGLVGLETALALVVSKLIRPGHLNWTQAVTLLSTNPARIFKLPGGTLTPGSEADITIINPDLERTVTKELFKSKGRNTPFDGWKLQGWAEYTIVSGKIIFQRNSKEG</sequence>
<accession>A0AAU0US46</accession>
<dbReference type="PANTHER" id="PTHR43668">
    <property type="entry name" value="ALLANTOINASE"/>
    <property type="match status" value="1"/>
</dbReference>
<feature type="binding site" evidence="7">
    <location>
        <position position="153"/>
    </location>
    <ligand>
        <name>Zn(2+)</name>
        <dbReference type="ChEBI" id="CHEBI:29105"/>
        <label>1</label>
    </ligand>
</feature>
<feature type="binding site" evidence="7">
    <location>
        <begin position="324"/>
        <end position="325"/>
    </location>
    <ligand>
        <name>substrate</name>
    </ligand>
</feature>
<dbReference type="InterPro" id="IPR032466">
    <property type="entry name" value="Metal_Hydrolase"/>
</dbReference>
<evidence type="ECO:0000313" key="11">
    <source>
        <dbReference type="Proteomes" id="UP001329915"/>
    </source>
</evidence>
<comment type="function">
    <text evidence="1 7">Catalyzes the reversible cyclization of carbamoyl aspartate to dihydroorotate.</text>
</comment>
<dbReference type="Proteomes" id="UP001329915">
    <property type="component" value="Chromosome"/>
</dbReference>
<dbReference type="Pfam" id="PF07969">
    <property type="entry name" value="Amidohydro_3"/>
    <property type="match status" value="1"/>
</dbReference>
<dbReference type="PANTHER" id="PTHR43668:SF2">
    <property type="entry name" value="ALLANTOINASE"/>
    <property type="match status" value="1"/>
</dbReference>
<dbReference type="InterPro" id="IPR050138">
    <property type="entry name" value="DHOase/Allantoinase_Hydrolase"/>
</dbReference>
<gene>
    <name evidence="7" type="primary">pyrC</name>
    <name evidence="10" type="ORF">MFMK1_001884</name>
</gene>
<feature type="binding site" evidence="7">
    <location>
        <position position="153"/>
    </location>
    <ligand>
        <name>Zn(2+)</name>
        <dbReference type="ChEBI" id="CHEBI:29105"/>
        <label>2</label>
    </ligand>
</feature>
<evidence type="ECO:0000256" key="4">
    <source>
        <dbReference type="ARBA" id="ARBA00022801"/>
    </source>
</evidence>
<dbReference type="GO" id="GO:0005737">
    <property type="term" value="C:cytoplasm"/>
    <property type="evidence" value="ECO:0007669"/>
    <property type="project" value="TreeGrafter"/>
</dbReference>
<dbReference type="SUPFAM" id="SSF51338">
    <property type="entry name" value="Composite domain of metallo-dependent hydrolases"/>
    <property type="match status" value="1"/>
</dbReference>
<evidence type="ECO:0000256" key="2">
    <source>
        <dbReference type="ARBA" id="ARBA00010286"/>
    </source>
</evidence>
<reference evidence="10 11" key="1">
    <citation type="submission" date="2023-04" db="EMBL/GenBank/DDBJ databases">
        <authorList>
            <person name="Hsu D."/>
        </authorList>
    </citation>
    <scope>NUCLEOTIDE SEQUENCE [LARGE SCALE GENOMIC DNA]</scope>
    <source>
        <strain evidence="10 11">MK1</strain>
    </source>
</reference>
<feature type="binding site" evidence="7">
    <location>
        <position position="180"/>
    </location>
    <ligand>
        <name>Zn(2+)</name>
        <dbReference type="ChEBI" id="CHEBI:29105"/>
        <label>2</label>
    </ligand>
</feature>
<comment type="pathway">
    <text evidence="7">Pyrimidine metabolism; UMP biosynthesis via de novo pathway; (S)-dihydroorotate from bicarbonate: step 3/3.</text>
</comment>
<keyword evidence="11" id="KW-1185">Reference proteome</keyword>
<evidence type="ECO:0000256" key="3">
    <source>
        <dbReference type="ARBA" id="ARBA00022723"/>
    </source>
</evidence>
<feature type="domain" description="Amidohydrolase 3" evidence="8">
    <location>
        <begin position="331"/>
        <end position="423"/>
    </location>
</feature>
<name>A0AAU0US46_9FIRM</name>
<dbReference type="InterPro" id="IPR002195">
    <property type="entry name" value="Dihydroorotase_CS"/>
</dbReference>
<organism evidence="10 11">
    <name type="scientific">Metallumcola ferriviriculae</name>
    <dbReference type="NCBI Taxonomy" id="3039180"/>
    <lineage>
        <taxon>Bacteria</taxon>
        <taxon>Bacillati</taxon>
        <taxon>Bacillota</taxon>
        <taxon>Clostridia</taxon>
        <taxon>Neomoorellales</taxon>
        <taxon>Desulfitibacteraceae</taxon>
        <taxon>Metallumcola</taxon>
    </lineage>
</organism>
<feature type="binding site" evidence="7">
    <location>
        <begin position="63"/>
        <end position="65"/>
    </location>
    <ligand>
        <name>substrate</name>
    </ligand>
</feature>
<feature type="binding site" evidence="7">
    <location>
        <position position="306"/>
    </location>
    <ligand>
        <name>Zn(2+)</name>
        <dbReference type="ChEBI" id="CHEBI:29105"/>
        <label>1</label>
    </ligand>
</feature>